<dbReference type="AlphaFoldDB" id="A0A8H3UXN5"/>
<evidence type="ECO:0000313" key="2">
    <source>
        <dbReference type="EMBL" id="KAE9977286.1"/>
    </source>
</evidence>
<dbReference type="Proteomes" id="UP000447873">
    <property type="component" value="Unassembled WGS sequence"/>
</dbReference>
<feature type="signal peptide" evidence="1">
    <location>
        <begin position="1"/>
        <end position="16"/>
    </location>
</feature>
<feature type="chain" id="PRO_5034840312" description="Bifunctional inhibitor/plant lipid transfer protein/seed storage helical domain-containing protein" evidence="1">
    <location>
        <begin position="17"/>
        <end position="130"/>
    </location>
</feature>
<proteinExistence type="predicted"/>
<sequence>MHSLLSLSLLAFSASASFICNDPQREVHVCCESPSPKKIYNGATLAHGQKCVAAMAKKDSATQQMSYRCRKQMTALLSLNPELASTKQELIPACCNKEVPHLLVNYSHDCLAVSAPAPNKSDSSDSDDDD</sequence>
<gene>
    <name evidence="2" type="ORF">EG328_002115</name>
</gene>
<evidence type="ECO:0000256" key="1">
    <source>
        <dbReference type="SAM" id="SignalP"/>
    </source>
</evidence>
<evidence type="ECO:0000313" key="3">
    <source>
        <dbReference type="Proteomes" id="UP000447873"/>
    </source>
</evidence>
<comment type="caution">
    <text evidence="2">The sequence shown here is derived from an EMBL/GenBank/DDBJ whole genome shotgun (WGS) entry which is preliminary data.</text>
</comment>
<organism evidence="2 3">
    <name type="scientific">Venturia inaequalis</name>
    <name type="common">Apple scab fungus</name>
    <dbReference type="NCBI Taxonomy" id="5025"/>
    <lineage>
        <taxon>Eukaryota</taxon>
        <taxon>Fungi</taxon>
        <taxon>Dikarya</taxon>
        <taxon>Ascomycota</taxon>
        <taxon>Pezizomycotina</taxon>
        <taxon>Dothideomycetes</taxon>
        <taxon>Pleosporomycetidae</taxon>
        <taxon>Venturiales</taxon>
        <taxon>Venturiaceae</taxon>
        <taxon>Venturia</taxon>
    </lineage>
</organism>
<name>A0A8H3UXN5_VENIN</name>
<accession>A0A8H3UXN5</accession>
<reference evidence="2 3" key="1">
    <citation type="submission" date="2018-12" db="EMBL/GenBank/DDBJ databases">
        <title>Venturia inaequalis Genome Resource.</title>
        <authorList>
            <person name="Lichtner F.J."/>
        </authorList>
    </citation>
    <scope>NUCLEOTIDE SEQUENCE [LARGE SCALE GENOMIC DNA]</scope>
    <source>
        <strain evidence="2 3">120213</strain>
    </source>
</reference>
<keyword evidence="1" id="KW-0732">Signal</keyword>
<evidence type="ECO:0008006" key="4">
    <source>
        <dbReference type="Google" id="ProtNLM"/>
    </source>
</evidence>
<dbReference type="EMBL" id="WNWS01000156">
    <property type="protein sequence ID" value="KAE9977286.1"/>
    <property type="molecule type" value="Genomic_DNA"/>
</dbReference>
<protein>
    <recommendedName>
        <fullName evidence="4">Bifunctional inhibitor/plant lipid transfer protein/seed storage helical domain-containing protein</fullName>
    </recommendedName>
</protein>